<proteinExistence type="predicted"/>
<sequence>MADNEVQIDSLSIAIEESANTTSKNLNSLAAGLKKLQKAVNGIDLTGAISQFDALSTATYGLNEFADAIKKLDGVKVSSALAKQLTAVGTAANGLQGQDYTKLTELSAALKPLGELGRSQLTSFINQLGKLPQLSKDLEAVDMDRFASTVERLTAAMKPLATEMDKIARGFAAFPQRIQKFIANNEKAASSVKTSKSKWNGFFNTLVNGSTKSSSGLTKLAKQMISVATLRATAIKIKDAIESANEYIESLNLFNVSMGRFTEEGQKYAELVGDSYGIDPAEFMKMQAVVMDMSKSFGVSSDTAYTMSKALTQLTYDISSLYNLKIDEAASKVQSALAGEIEPIRRLGKDLSVANLKLLATELGINSNVDAMNQAEKAMLRTVSLLKQSTSAMGDMARTLEQPANQFRVLKAQLELLSRALGDLFLPIVQKILPYFTAFIKVTRQVVMAFAELAGFKLPEFDYGDSVDNITEVGDAADDAAKSVKKLYLLSFDELNILGNKNSSGTGTGLSAEELAKLEAELNRLAKIEDDLFSKNLGEATDKIAENMEQWLTKGKGIKEWAKDVAGDFERIRNFLGDAADYANEVGALLGFWKIDDDLITKLRNVGIALLVIKGAHTAIKIGSEIAKVGTLIGKLFGLGKATDTVADAMTNKNKKLTEQTKETAKETEAVEQLSPAYGTATAAVVDLSAAIPLVGLAWLANKSTIDSNPVSLTFDTSKVSESVLNVETSAQSILSTIENMSWNAAQAADNLGVSLNSAAETYGNEIAATAGNTAMQMVSDMQLYGEDLYDAMVDPMQRIDAEYANIFENIYQNYANLMNSMGASVGSSYRASTAARITQSQRDRVVKRGKYLQSSVLDNQEYNYGAGTSNSKSTSSIAMDALGRMYKQQWDDISKKISDTGKSFASGLSTVIDKTMDMLSKLLGISSAAIGVPAFASGGFPEDGMFFANSGELVGRFANGRNAVANNEEITEGIRRAVYEAVVAAQGRSGRGGTVELILDKQVVGRTFGDAIDTEKRRSGANTKITFSNGGAR</sequence>
<evidence type="ECO:0000313" key="1">
    <source>
        <dbReference type="EMBL" id="DAF94461.1"/>
    </source>
</evidence>
<reference evidence="1" key="1">
    <citation type="journal article" date="2021" name="Proc. Natl. Acad. Sci. U.S.A.">
        <title>A Catalog of Tens of Thousands of Viruses from Human Metagenomes Reveals Hidden Associations with Chronic Diseases.</title>
        <authorList>
            <person name="Tisza M.J."/>
            <person name="Buck C.B."/>
        </authorList>
    </citation>
    <scope>NUCLEOTIDE SEQUENCE</scope>
    <source>
        <strain evidence="1">CtTDf8</strain>
    </source>
</reference>
<name>A0A8S5UIZ5_9CAUD</name>
<protein>
    <submittedName>
        <fullName evidence="1">Minor tail protein</fullName>
    </submittedName>
</protein>
<dbReference type="EMBL" id="BK016093">
    <property type="protein sequence ID" value="DAF94461.1"/>
    <property type="molecule type" value="Genomic_DNA"/>
</dbReference>
<organism evidence="1">
    <name type="scientific">Siphoviridae sp. ctTDf8</name>
    <dbReference type="NCBI Taxonomy" id="2825517"/>
    <lineage>
        <taxon>Viruses</taxon>
        <taxon>Duplodnaviria</taxon>
        <taxon>Heunggongvirae</taxon>
        <taxon>Uroviricota</taxon>
        <taxon>Caudoviricetes</taxon>
    </lineage>
</organism>
<accession>A0A8S5UIZ5</accession>